<accession>A0ACB8QWU2</accession>
<dbReference type="EMBL" id="MU273477">
    <property type="protein sequence ID" value="KAI0035993.1"/>
    <property type="molecule type" value="Genomic_DNA"/>
</dbReference>
<dbReference type="Proteomes" id="UP000814128">
    <property type="component" value="Unassembled WGS sequence"/>
</dbReference>
<organism evidence="1 2">
    <name type="scientific">Vararia minispora EC-137</name>
    <dbReference type="NCBI Taxonomy" id="1314806"/>
    <lineage>
        <taxon>Eukaryota</taxon>
        <taxon>Fungi</taxon>
        <taxon>Dikarya</taxon>
        <taxon>Basidiomycota</taxon>
        <taxon>Agaricomycotina</taxon>
        <taxon>Agaricomycetes</taxon>
        <taxon>Russulales</taxon>
        <taxon>Lachnocladiaceae</taxon>
        <taxon>Vararia</taxon>
    </lineage>
</organism>
<keyword evidence="2" id="KW-1185">Reference proteome</keyword>
<protein>
    <submittedName>
        <fullName evidence="1">Uncharacterized protein</fullName>
    </submittedName>
</protein>
<evidence type="ECO:0000313" key="2">
    <source>
        <dbReference type="Proteomes" id="UP000814128"/>
    </source>
</evidence>
<proteinExistence type="predicted"/>
<gene>
    <name evidence="1" type="ORF">K488DRAFT_82602</name>
</gene>
<reference evidence="1" key="1">
    <citation type="submission" date="2021-02" db="EMBL/GenBank/DDBJ databases">
        <authorList>
            <consortium name="DOE Joint Genome Institute"/>
            <person name="Ahrendt S."/>
            <person name="Looney B.P."/>
            <person name="Miyauchi S."/>
            <person name="Morin E."/>
            <person name="Drula E."/>
            <person name="Courty P.E."/>
            <person name="Chicoki N."/>
            <person name="Fauchery L."/>
            <person name="Kohler A."/>
            <person name="Kuo A."/>
            <person name="Labutti K."/>
            <person name="Pangilinan J."/>
            <person name="Lipzen A."/>
            <person name="Riley R."/>
            <person name="Andreopoulos W."/>
            <person name="He G."/>
            <person name="Johnson J."/>
            <person name="Barry K.W."/>
            <person name="Grigoriev I.V."/>
            <person name="Nagy L."/>
            <person name="Hibbett D."/>
            <person name="Henrissat B."/>
            <person name="Matheny P.B."/>
            <person name="Labbe J."/>
            <person name="Martin F."/>
        </authorList>
    </citation>
    <scope>NUCLEOTIDE SEQUENCE</scope>
    <source>
        <strain evidence="1">EC-137</strain>
    </source>
</reference>
<name>A0ACB8QWU2_9AGAM</name>
<sequence>MSVVWPSAHNTHQPTDSLLVEKLPAIRASPKPDPDVDSEMWVMRNATRKMNAPANILGRKPNTMGWKPAKMKIVDIPKSEYALRFWAQEGVAKKGMWVMDFVRVVDEKPVNLPPGFKLLMPPRTSNLRRYVQLDSFEILMGLVREEIHDGAERWFVNEGMKCKLQRESRDKGIVLHIPSRKSPDEGEYLPVDMSE</sequence>
<evidence type="ECO:0000313" key="1">
    <source>
        <dbReference type="EMBL" id="KAI0035993.1"/>
    </source>
</evidence>
<comment type="caution">
    <text evidence="1">The sequence shown here is derived from an EMBL/GenBank/DDBJ whole genome shotgun (WGS) entry which is preliminary data.</text>
</comment>
<reference evidence="1" key="2">
    <citation type="journal article" date="2022" name="New Phytol.">
        <title>Evolutionary transition to the ectomycorrhizal habit in the genomes of a hyperdiverse lineage of mushroom-forming fungi.</title>
        <authorList>
            <person name="Looney B."/>
            <person name="Miyauchi S."/>
            <person name="Morin E."/>
            <person name="Drula E."/>
            <person name="Courty P.E."/>
            <person name="Kohler A."/>
            <person name="Kuo A."/>
            <person name="LaButti K."/>
            <person name="Pangilinan J."/>
            <person name="Lipzen A."/>
            <person name="Riley R."/>
            <person name="Andreopoulos W."/>
            <person name="He G."/>
            <person name="Johnson J."/>
            <person name="Nolan M."/>
            <person name="Tritt A."/>
            <person name="Barry K.W."/>
            <person name="Grigoriev I.V."/>
            <person name="Nagy L.G."/>
            <person name="Hibbett D."/>
            <person name="Henrissat B."/>
            <person name="Matheny P.B."/>
            <person name="Labbe J."/>
            <person name="Martin F.M."/>
        </authorList>
    </citation>
    <scope>NUCLEOTIDE SEQUENCE</scope>
    <source>
        <strain evidence="1">EC-137</strain>
    </source>
</reference>